<sequence length="193" mass="21801">MVAEELRTLGNAALLRLPKTAFLCSREYPVSVQRTTYLWAMEQRQLGYCVVSGFNSRLEQSVFRFLRQDLQQPIVYVLGRGIQPNLPFDYERDIQLGRLLFVSPFEPSVSTVTQEAADIRDLLLVELAERFFIPYVTPGGNLERLLQSEAARCKPIITLDLPQNEALLRCGAHIYQPPGLLTHSVAAPQPNLS</sequence>
<name>A0ABQ1WQW4_9BACT</name>
<comment type="caution">
    <text evidence="1">The sequence shown here is derived from an EMBL/GenBank/DDBJ whole genome shotgun (WGS) entry which is preliminary data.</text>
</comment>
<accession>A0ABQ1WQW4</accession>
<evidence type="ECO:0008006" key="3">
    <source>
        <dbReference type="Google" id="ProtNLM"/>
    </source>
</evidence>
<dbReference type="EMBL" id="BMGS01000003">
    <property type="protein sequence ID" value="GGG37383.1"/>
    <property type="molecule type" value="Genomic_DNA"/>
</dbReference>
<evidence type="ECO:0000313" key="2">
    <source>
        <dbReference type="Proteomes" id="UP000601361"/>
    </source>
</evidence>
<dbReference type="Gene3D" id="3.40.50.450">
    <property type="match status" value="1"/>
</dbReference>
<keyword evidence="2" id="KW-1185">Reference proteome</keyword>
<gene>
    <name evidence="1" type="ORF">GCM10011378_12130</name>
</gene>
<evidence type="ECO:0000313" key="1">
    <source>
        <dbReference type="EMBL" id="GGG37383.1"/>
    </source>
</evidence>
<reference evidence="2" key="1">
    <citation type="journal article" date="2019" name="Int. J. Syst. Evol. Microbiol.">
        <title>The Global Catalogue of Microorganisms (GCM) 10K type strain sequencing project: providing services to taxonomists for standard genome sequencing and annotation.</title>
        <authorList>
            <consortium name="The Broad Institute Genomics Platform"/>
            <consortium name="The Broad Institute Genome Sequencing Center for Infectious Disease"/>
            <person name="Wu L."/>
            <person name="Ma J."/>
        </authorList>
    </citation>
    <scope>NUCLEOTIDE SEQUENCE [LARGE SCALE GENOMIC DNA]</scope>
    <source>
        <strain evidence="2">CGMCC 1.12990</strain>
    </source>
</reference>
<protein>
    <recommendedName>
        <fullName evidence="3">DNA-binding protein</fullName>
    </recommendedName>
</protein>
<dbReference type="Proteomes" id="UP000601361">
    <property type="component" value="Unassembled WGS sequence"/>
</dbReference>
<proteinExistence type="predicted"/>
<organism evidence="1 2">
    <name type="scientific">Hymenobacter glacieicola</name>
    <dbReference type="NCBI Taxonomy" id="1562124"/>
    <lineage>
        <taxon>Bacteria</taxon>
        <taxon>Pseudomonadati</taxon>
        <taxon>Bacteroidota</taxon>
        <taxon>Cytophagia</taxon>
        <taxon>Cytophagales</taxon>
        <taxon>Hymenobacteraceae</taxon>
        <taxon>Hymenobacter</taxon>
    </lineage>
</organism>